<feature type="transmembrane region" description="Helical" evidence="7">
    <location>
        <begin position="159"/>
        <end position="176"/>
    </location>
</feature>
<keyword evidence="6 7" id="KW-0472">Membrane</keyword>
<feature type="transmembrane region" description="Helical" evidence="7">
    <location>
        <begin position="129"/>
        <end position="153"/>
    </location>
</feature>
<feature type="transmembrane region" description="Helical" evidence="7">
    <location>
        <begin position="36"/>
        <end position="57"/>
    </location>
</feature>
<feature type="transmembrane region" description="Helical" evidence="7">
    <location>
        <begin position="404"/>
        <end position="422"/>
    </location>
</feature>
<feature type="transmembrane region" description="Helical" evidence="7">
    <location>
        <begin position="231"/>
        <end position="254"/>
    </location>
</feature>
<comment type="caution">
    <text evidence="8">The sequence shown here is derived from an EMBL/GenBank/DDBJ whole genome shotgun (WGS) entry which is preliminary data.</text>
</comment>
<dbReference type="Pfam" id="PF00860">
    <property type="entry name" value="Xan_ur_permease"/>
    <property type="match status" value="1"/>
</dbReference>
<accession>A0A7X3FDS9</accession>
<reference evidence="8 9" key="1">
    <citation type="journal article" date="2019" name="Microorganisms">
        <title>Paenibacillus lutrae sp. nov., A Chitinolytic Species Isolated from A River Otter in Castril Natural Park, Granada, Spain.</title>
        <authorList>
            <person name="Rodriguez M."/>
            <person name="Reina J.C."/>
            <person name="Bejar V."/>
            <person name="Llamas I."/>
        </authorList>
    </citation>
    <scope>NUCLEOTIDE SEQUENCE [LARGE SCALE GENOMIC DNA]</scope>
    <source>
        <strain evidence="8 9">N10</strain>
    </source>
</reference>
<dbReference type="RefSeq" id="WP_157331715.1">
    <property type="nucleotide sequence ID" value="NZ_RHLK01000001.1"/>
</dbReference>
<dbReference type="Proteomes" id="UP000490800">
    <property type="component" value="Unassembled WGS sequence"/>
</dbReference>
<organism evidence="8 9">
    <name type="scientific">Paenibacillus lutrae</name>
    <dbReference type="NCBI Taxonomy" id="2078573"/>
    <lineage>
        <taxon>Bacteria</taxon>
        <taxon>Bacillati</taxon>
        <taxon>Bacillota</taxon>
        <taxon>Bacilli</taxon>
        <taxon>Bacillales</taxon>
        <taxon>Paenibacillaceae</taxon>
        <taxon>Paenibacillus</taxon>
    </lineage>
</organism>
<gene>
    <name evidence="8" type="ORF">EDM21_00010</name>
</gene>
<evidence type="ECO:0000256" key="1">
    <source>
        <dbReference type="ARBA" id="ARBA00004141"/>
    </source>
</evidence>
<dbReference type="PANTHER" id="PTHR42810">
    <property type="entry name" value="PURINE PERMEASE C1399.01C-RELATED"/>
    <property type="match status" value="1"/>
</dbReference>
<evidence type="ECO:0000256" key="3">
    <source>
        <dbReference type="ARBA" id="ARBA00022448"/>
    </source>
</evidence>
<feature type="transmembrane region" description="Helical" evidence="7">
    <location>
        <begin position="313"/>
        <end position="333"/>
    </location>
</feature>
<name>A0A7X3FDS9_9BACL</name>
<feature type="transmembrane region" description="Helical" evidence="7">
    <location>
        <begin position="340"/>
        <end position="358"/>
    </location>
</feature>
<dbReference type="EMBL" id="RHLK01000001">
    <property type="protein sequence ID" value="MVO97941.1"/>
    <property type="molecule type" value="Genomic_DNA"/>
</dbReference>
<evidence type="ECO:0000256" key="4">
    <source>
        <dbReference type="ARBA" id="ARBA00022692"/>
    </source>
</evidence>
<evidence type="ECO:0000313" key="8">
    <source>
        <dbReference type="EMBL" id="MVO97941.1"/>
    </source>
</evidence>
<protein>
    <submittedName>
        <fullName evidence="8">Xanthine permease</fullName>
    </submittedName>
</protein>
<keyword evidence="9" id="KW-1185">Reference proteome</keyword>
<evidence type="ECO:0000256" key="7">
    <source>
        <dbReference type="SAM" id="Phobius"/>
    </source>
</evidence>
<keyword evidence="5 7" id="KW-1133">Transmembrane helix</keyword>
<evidence type="ECO:0000256" key="6">
    <source>
        <dbReference type="ARBA" id="ARBA00023136"/>
    </source>
</evidence>
<keyword evidence="3" id="KW-0813">Transport</keyword>
<dbReference type="OrthoDB" id="5597247at2"/>
<evidence type="ECO:0000256" key="2">
    <source>
        <dbReference type="ARBA" id="ARBA00008821"/>
    </source>
</evidence>
<dbReference type="PANTHER" id="PTHR42810:SF1">
    <property type="entry name" value="PURINE PERMEASE YWDJ-RELATED"/>
    <property type="match status" value="1"/>
</dbReference>
<feature type="transmembrane region" description="Helical" evidence="7">
    <location>
        <begin position="96"/>
        <end position="117"/>
    </location>
</feature>
<comment type="subcellular location">
    <subcellularLocation>
        <location evidence="1">Membrane</location>
        <topology evidence="1">Multi-pass membrane protein</topology>
    </subcellularLocation>
</comment>
<dbReference type="GO" id="GO:0005886">
    <property type="term" value="C:plasma membrane"/>
    <property type="evidence" value="ECO:0007669"/>
    <property type="project" value="TreeGrafter"/>
</dbReference>
<dbReference type="AlphaFoldDB" id="A0A7X3FDS9"/>
<sequence>MRLFLSTIQWLVFILAGSLVAPLAVGNALGLPPEEIASFMQRTFLLIGVSALLQTLFGHKLPMMEGPAGLWWGVFVVYAGLIASGSLALSDGLRQLEMGMLITGGLFLLLGAMGWIGKIRKLFTPLVTGTYLIILVAQLSGSFMKGLFGIGYLTDEVDVRVALPAFGVLLIAMLLPRSRFGFLRNYSVLISLLAGWLLFIALGIAPEVLPAPSAFDIPGIFEWGLPQWDAGVLPTSILIGLLLLANLIASIAVVEKVVAKSQPDMPPVDYNRTSLIMGVSTALGGVFSAMGCVPISGTAGFMLTTGLVKRLPFILAAAGIALVSFFPPVTAVLTSLPMPVGYAVIFIPFASMIGLALREYQSLQGGDRDFFIIGVSLMIGIGSLFVPAQAIAHLPGLIRTIANNGLVLGMLVCIVLEQLFIYREKAALRGKDGTSGSR</sequence>
<feature type="transmembrane region" description="Helical" evidence="7">
    <location>
        <begin position="188"/>
        <end position="211"/>
    </location>
</feature>
<dbReference type="GO" id="GO:0042907">
    <property type="term" value="F:xanthine transmembrane transporter activity"/>
    <property type="evidence" value="ECO:0007669"/>
    <property type="project" value="TreeGrafter"/>
</dbReference>
<comment type="similarity">
    <text evidence="2">Belongs to the nucleobase:cation symporter-2 (NCS2) (TC 2.A.40) family.</text>
</comment>
<feature type="transmembrane region" description="Helical" evidence="7">
    <location>
        <begin position="275"/>
        <end position="301"/>
    </location>
</feature>
<evidence type="ECO:0000313" key="9">
    <source>
        <dbReference type="Proteomes" id="UP000490800"/>
    </source>
</evidence>
<keyword evidence="4 7" id="KW-0812">Transmembrane</keyword>
<proteinExistence type="inferred from homology"/>
<dbReference type="InterPro" id="IPR006043">
    <property type="entry name" value="NCS2"/>
</dbReference>
<feature type="transmembrane region" description="Helical" evidence="7">
    <location>
        <begin position="370"/>
        <end position="392"/>
    </location>
</feature>
<feature type="transmembrane region" description="Helical" evidence="7">
    <location>
        <begin position="69"/>
        <end position="90"/>
    </location>
</feature>
<dbReference type="NCBIfam" id="NF037981">
    <property type="entry name" value="NCS2_1"/>
    <property type="match status" value="1"/>
</dbReference>
<evidence type="ECO:0000256" key="5">
    <source>
        <dbReference type="ARBA" id="ARBA00022989"/>
    </source>
</evidence>